<evidence type="ECO:0000313" key="2">
    <source>
        <dbReference type="EMBL" id="MBV4544076.1"/>
    </source>
</evidence>
<evidence type="ECO:0000313" key="3">
    <source>
        <dbReference type="Proteomes" id="UP000628137"/>
    </source>
</evidence>
<dbReference type="AlphaFoldDB" id="A0A923GMX1"/>
<keyword evidence="3" id="KW-1185">Reference proteome</keyword>
<reference evidence="1" key="2">
    <citation type="submission" date="2020-07" db="EMBL/GenBank/DDBJ databases">
        <authorList>
            <person name="Lood C."/>
            <person name="Girard L."/>
        </authorList>
    </citation>
    <scope>NUCLEOTIDE SEQUENCE</scope>
    <source>
        <strain evidence="1">RW4S2</strain>
    </source>
</reference>
<evidence type="ECO:0000313" key="1">
    <source>
        <dbReference type="EMBL" id="MBC3473786.1"/>
    </source>
</evidence>
<comment type="caution">
    <text evidence="1">The sequence shown here is derived from an EMBL/GenBank/DDBJ whole genome shotgun (WGS) entry which is preliminary data.</text>
</comment>
<dbReference type="EMBL" id="JABWRP020000026">
    <property type="protein sequence ID" value="MBV4544076.1"/>
    <property type="molecule type" value="Genomic_DNA"/>
</dbReference>
<reference evidence="2" key="3">
    <citation type="submission" date="2021-06" db="EMBL/GenBank/DDBJ databases">
        <title>Updating the genus Pseudomonas: Description of 43 new species and partition of the Pseudomonas putida group.</title>
        <authorList>
            <person name="Girard L."/>
            <person name="Lood C."/>
            <person name="Vandamme P."/>
            <person name="Rokni-Zadeh H."/>
            <person name="Van Noort V."/>
            <person name="Hofte M."/>
            <person name="Lavigne R."/>
            <person name="De Mot R."/>
        </authorList>
    </citation>
    <scope>NUCLEOTIDE SEQUENCE</scope>
    <source>
        <strain evidence="2">RW4S2</strain>
    </source>
</reference>
<organism evidence="1">
    <name type="scientific">Pseudomonas vlassakiae</name>
    <dbReference type="NCBI Taxonomy" id="485888"/>
    <lineage>
        <taxon>Bacteria</taxon>
        <taxon>Pseudomonadati</taxon>
        <taxon>Pseudomonadota</taxon>
        <taxon>Gammaproteobacteria</taxon>
        <taxon>Pseudomonadales</taxon>
        <taxon>Pseudomonadaceae</taxon>
        <taxon>Pseudomonas</taxon>
    </lineage>
</organism>
<gene>
    <name evidence="2" type="ORF">HU738_023780</name>
    <name evidence="1" type="ORF">HU738_24810</name>
</gene>
<proteinExistence type="predicted"/>
<sequence length="95" mass="10145">MVTTPSPIFKMKPAELVEHPTGGTAFGVIPPISAMNLNLAEGRVYVKVGLHFQAKGGHASGHGILHIWHGKKRFSASGGLIALTTWLLLLPPSWP</sequence>
<protein>
    <submittedName>
        <fullName evidence="1">Uncharacterized protein</fullName>
    </submittedName>
</protein>
<dbReference type="EMBL" id="JABWRP010000035">
    <property type="protein sequence ID" value="MBC3473786.1"/>
    <property type="molecule type" value="Genomic_DNA"/>
</dbReference>
<dbReference type="RefSeq" id="WP_186604828.1">
    <property type="nucleotide sequence ID" value="NZ_JABWRP020000026.1"/>
</dbReference>
<name>A0A923GMX1_9PSED</name>
<accession>A0A923GMX1</accession>
<dbReference type="Proteomes" id="UP000628137">
    <property type="component" value="Unassembled WGS sequence"/>
</dbReference>
<reference evidence="1 3" key="1">
    <citation type="journal article" date="2020" name="Microorganisms">
        <title>Reliable Identification of Environmental Pseudomonas Isolates Using the rpoD Gene.</title>
        <authorList>
            <consortium name="The Broad Institute Genome Sequencing Platform"/>
            <person name="Girard L."/>
            <person name="Lood C."/>
            <person name="Rokni-Zadeh H."/>
            <person name="van Noort V."/>
            <person name="Lavigne R."/>
            <person name="De Mot R."/>
        </authorList>
    </citation>
    <scope>NUCLEOTIDE SEQUENCE</scope>
    <source>
        <strain evidence="1 3">RW4S2</strain>
    </source>
</reference>